<reference evidence="1 2" key="1">
    <citation type="journal article" date="2018" name="Nat. Biotechnol.">
        <title>A standardized bacterial taxonomy based on genome phylogeny substantially revises the tree of life.</title>
        <authorList>
            <person name="Parks D.H."/>
            <person name="Chuvochina M."/>
            <person name="Waite D.W."/>
            <person name="Rinke C."/>
            <person name="Skarshewski A."/>
            <person name="Chaumeil P.A."/>
            <person name="Hugenholtz P."/>
        </authorList>
    </citation>
    <scope>NUCLEOTIDE SEQUENCE [LARGE SCALE GENOMIC DNA]</scope>
    <source>
        <strain evidence="1">UBA11978</strain>
    </source>
</reference>
<dbReference type="NCBIfam" id="NF046043">
    <property type="entry name" value="rep_init_NGO0469"/>
    <property type="match status" value="1"/>
</dbReference>
<dbReference type="AlphaFoldDB" id="A0A350NZS3"/>
<evidence type="ECO:0000313" key="2">
    <source>
        <dbReference type="Proteomes" id="UP000263517"/>
    </source>
</evidence>
<organism evidence="1 2">
    <name type="scientific">Alteromonas australica</name>
    <dbReference type="NCBI Taxonomy" id="589873"/>
    <lineage>
        <taxon>Bacteria</taxon>
        <taxon>Pseudomonadati</taxon>
        <taxon>Pseudomonadota</taxon>
        <taxon>Gammaproteobacteria</taxon>
        <taxon>Alteromonadales</taxon>
        <taxon>Alteromonadaceae</taxon>
        <taxon>Alteromonas/Salinimonas group</taxon>
        <taxon>Alteromonas</taxon>
    </lineage>
</organism>
<evidence type="ECO:0000313" key="1">
    <source>
        <dbReference type="EMBL" id="HAW74540.1"/>
    </source>
</evidence>
<name>A0A350NZS3_9ALTE</name>
<accession>A0A350NZS3</accession>
<gene>
    <name evidence="1" type="ORF">DCW74_02260</name>
</gene>
<comment type="caution">
    <text evidence="1">The sequence shown here is derived from an EMBL/GenBank/DDBJ whole genome shotgun (WGS) entry which is preliminary data.</text>
</comment>
<proteinExistence type="predicted"/>
<dbReference type="Proteomes" id="UP000263517">
    <property type="component" value="Unassembled WGS sequence"/>
</dbReference>
<dbReference type="EMBL" id="DNAN01000079">
    <property type="protein sequence ID" value="HAW74540.1"/>
    <property type="molecule type" value="Genomic_DNA"/>
</dbReference>
<dbReference type="InterPro" id="IPR059222">
    <property type="entry name" value="NGO0469-like"/>
</dbReference>
<sequence length="202" mass="22640">MSLTVGQESNNFDFQICPQGNHMAVCFSVIDLGVQEVNYQGETSYKRKVRVSWELPNELITQGELAGQPFSISKNYTMSLHENSFLYKDLVTWRGKAFTQDELNGFDLFNILGAGCMLNVIHTTTQDGQKTYANASSVSQLPKGMKAPATANPLRSFSTDNYDDNVFNSLPEWLKEKINLPVPQAVQPHIPQEEALDDDIPF</sequence>
<protein>
    <submittedName>
        <fullName evidence="1">Uncharacterized protein</fullName>
    </submittedName>
</protein>